<name>A0A1C0Y6T0_9BACL</name>
<protein>
    <recommendedName>
        <fullName evidence="5">SLH domain-containing protein</fullName>
    </recommendedName>
</protein>
<keyword evidence="2" id="KW-0732">Signal</keyword>
<keyword evidence="1" id="KW-0812">Transmembrane</keyword>
<feature type="chain" id="PRO_5008648951" description="SLH domain-containing protein" evidence="2">
    <location>
        <begin position="22"/>
        <end position="304"/>
    </location>
</feature>
<dbReference type="Proteomes" id="UP000093199">
    <property type="component" value="Unassembled WGS sequence"/>
</dbReference>
<dbReference type="EMBL" id="MASJ01000039">
    <property type="protein sequence ID" value="OCS82889.1"/>
    <property type="molecule type" value="Genomic_DNA"/>
</dbReference>
<dbReference type="AlphaFoldDB" id="A0A1C0Y6T0"/>
<sequence length="304" mass="33252">MKQKIIVWFAFFMLVTSSASAHVMNRDNMYRDIAMSEMADAIVFATSLGIIRDVENDQQFKPSTTLTMKTLAAWYGAFQRLDGTSEHELATAAVAAGYVSTIEGNATYADVNQLYFDGQLALTNKQATLTRAEFAEFITTHAMTVFGEETLLAQAAFTAGPTGVVEAVNKVDTAYVLTIGGKPYTLGMHPSIIGNSVDPSIWTGQYIAQSFFAPNHTSDMHSHDAASQALQFIVLGDTPFITAISEVEEDTTATSLQTIEQALIIDEEPVETSSENNRMMWLVMFGVGAIVIGSLYMYKRKSLK</sequence>
<dbReference type="RefSeq" id="WP_066547542.1">
    <property type="nucleotide sequence ID" value="NZ_MASJ01000039.1"/>
</dbReference>
<dbReference type="OrthoDB" id="2731768at2"/>
<feature type="signal peptide" evidence="2">
    <location>
        <begin position="1"/>
        <end position="21"/>
    </location>
</feature>
<organism evidence="3 4">
    <name type="scientific">Caryophanon tenue</name>
    <dbReference type="NCBI Taxonomy" id="33978"/>
    <lineage>
        <taxon>Bacteria</taxon>
        <taxon>Bacillati</taxon>
        <taxon>Bacillota</taxon>
        <taxon>Bacilli</taxon>
        <taxon>Bacillales</taxon>
        <taxon>Caryophanaceae</taxon>
        <taxon>Caryophanon</taxon>
    </lineage>
</organism>
<reference evidence="3 4" key="1">
    <citation type="submission" date="2016-07" db="EMBL/GenBank/DDBJ databases">
        <title>Caryophanon tenue genome sequencing.</title>
        <authorList>
            <person name="Verma A."/>
            <person name="Pal Y."/>
            <person name="Krishnamurthi S."/>
        </authorList>
    </citation>
    <scope>NUCLEOTIDE SEQUENCE [LARGE SCALE GENOMIC DNA]</scope>
    <source>
        <strain evidence="3 4">DSM 14152</strain>
    </source>
</reference>
<keyword evidence="1" id="KW-0472">Membrane</keyword>
<keyword evidence="4" id="KW-1185">Reference proteome</keyword>
<evidence type="ECO:0000256" key="2">
    <source>
        <dbReference type="SAM" id="SignalP"/>
    </source>
</evidence>
<evidence type="ECO:0008006" key="5">
    <source>
        <dbReference type="Google" id="ProtNLM"/>
    </source>
</evidence>
<accession>A0A1C0Y6T0</accession>
<evidence type="ECO:0000313" key="4">
    <source>
        <dbReference type="Proteomes" id="UP000093199"/>
    </source>
</evidence>
<comment type="caution">
    <text evidence="3">The sequence shown here is derived from an EMBL/GenBank/DDBJ whole genome shotgun (WGS) entry which is preliminary data.</text>
</comment>
<feature type="transmembrane region" description="Helical" evidence="1">
    <location>
        <begin position="279"/>
        <end position="298"/>
    </location>
</feature>
<gene>
    <name evidence="3" type="ORF">A6M13_05675</name>
</gene>
<dbReference type="STRING" id="33978.A6M13_05675"/>
<keyword evidence="1" id="KW-1133">Transmembrane helix</keyword>
<proteinExistence type="predicted"/>
<evidence type="ECO:0000313" key="3">
    <source>
        <dbReference type="EMBL" id="OCS82889.1"/>
    </source>
</evidence>
<evidence type="ECO:0000256" key="1">
    <source>
        <dbReference type="SAM" id="Phobius"/>
    </source>
</evidence>